<feature type="non-terminal residue" evidence="2">
    <location>
        <position position="95"/>
    </location>
</feature>
<keyword evidence="3" id="KW-1185">Reference proteome</keyword>
<reference evidence="2" key="1">
    <citation type="submission" date="2021-06" db="EMBL/GenBank/DDBJ databases">
        <authorList>
            <person name="Kallberg Y."/>
            <person name="Tangrot J."/>
            <person name="Rosling A."/>
        </authorList>
    </citation>
    <scope>NUCLEOTIDE SEQUENCE</scope>
    <source>
        <strain evidence="2">FL130A</strain>
    </source>
</reference>
<dbReference type="EMBL" id="CAJVPS010039345">
    <property type="protein sequence ID" value="CAG8748699.1"/>
    <property type="molecule type" value="Genomic_DNA"/>
</dbReference>
<comment type="caution">
    <text evidence="2">The sequence shown here is derived from an EMBL/GenBank/DDBJ whole genome shotgun (WGS) entry which is preliminary data.</text>
</comment>
<evidence type="ECO:0000256" key="1">
    <source>
        <dbReference type="SAM" id="MobiDB-lite"/>
    </source>
</evidence>
<dbReference type="Proteomes" id="UP000789508">
    <property type="component" value="Unassembled WGS sequence"/>
</dbReference>
<dbReference type="AlphaFoldDB" id="A0A9N9ISV8"/>
<feature type="region of interest" description="Disordered" evidence="1">
    <location>
        <begin position="10"/>
        <end position="34"/>
    </location>
</feature>
<proteinExistence type="predicted"/>
<dbReference type="OrthoDB" id="2423519at2759"/>
<gene>
    <name evidence="2" type="ORF">ALEPTO_LOCUS13217</name>
</gene>
<sequence>EEIAEAYMVVGESNKQELEEGDENRVDKKEADSPELNEEIYEASARPTTVISYEKVGTAYQKNLEYMGPSKSYSNTYQVYYHPANFEHLVLELLD</sequence>
<protein>
    <submittedName>
        <fullName evidence="2">12176_t:CDS:1</fullName>
    </submittedName>
</protein>
<feature type="compositionally biased region" description="Basic and acidic residues" evidence="1">
    <location>
        <begin position="14"/>
        <end position="32"/>
    </location>
</feature>
<feature type="non-terminal residue" evidence="2">
    <location>
        <position position="1"/>
    </location>
</feature>
<accession>A0A9N9ISV8</accession>
<evidence type="ECO:0000313" key="2">
    <source>
        <dbReference type="EMBL" id="CAG8748699.1"/>
    </source>
</evidence>
<evidence type="ECO:0000313" key="3">
    <source>
        <dbReference type="Proteomes" id="UP000789508"/>
    </source>
</evidence>
<name>A0A9N9ISV8_9GLOM</name>
<organism evidence="2 3">
    <name type="scientific">Ambispora leptoticha</name>
    <dbReference type="NCBI Taxonomy" id="144679"/>
    <lineage>
        <taxon>Eukaryota</taxon>
        <taxon>Fungi</taxon>
        <taxon>Fungi incertae sedis</taxon>
        <taxon>Mucoromycota</taxon>
        <taxon>Glomeromycotina</taxon>
        <taxon>Glomeromycetes</taxon>
        <taxon>Archaeosporales</taxon>
        <taxon>Ambisporaceae</taxon>
        <taxon>Ambispora</taxon>
    </lineage>
</organism>